<reference evidence="2 3" key="1">
    <citation type="submission" date="2014-12" db="EMBL/GenBank/DDBJ databases">
        <title>16Stimator: statistical estimation of ribosomal gene copy numbers from draft genome assemblies.</title>
        <authorList>
            <person name="Perisin M.A."/>
            <person name="Vetter M."/>
            <person name="Gilbert J.A."/>
            <person name="Bergelson J."/>
        </authorList>
    </citation>
    <scope>NUCLEOTIDE SEQUENCE [LARGE SCALE GENOMIC DNA]</scope>
    <source>
        <strain evidence="2 3">MEJ076</strain>
    </source>
</reference>
<proteinExistence type="predicted"/>
<comment type="caution">
    <text evidence="2">The sequence shown here is derived from an EMBL/GenBank/DDBJ whole genome shotgun (WGS) entry which is preliminary data.</text>
</comment>
<feature type="region of interest" description="Disordered" evidence="1">
    <location>
        <begin position="35"/>
        <end position="64"/>
    </location>
</feature>
<name>A0A0D0JRT6_AGRTU</name>
<feature type="compositionally biased region" description="Basic and acidic residues" evidence="1">
    <location>
        <begin position="44"/>
        <end position="57"/>
    </location>
</feature>
<dbReference type="EMBL" id="JXQV01000045">
    <property type="protein sequence ID" value="KIP98097.1"/>
    <property type="molecule type" value="Genomic_DNA"/>
</dbReference>
<evidence type="ECO:0000256" key="1">
    <source>
        <dbReference type="SAM" id="MobiDB-lite"/>
    </source>
</evidence>
<gene>
    <name evidence="2" type="ORF">RU07_22960</name>
</gene>
<accession>A0A0D0JRT6</accession>
<feature type="region of interest" description="Disordered" evidence="1">
    <location>
        <begin position="1"/>
        <end position="22"/>
    </location>
</feature>
<dbReference type="AlphaFoldDB" id="A0A0D0JRT6"/>
<dbReference type="Proteomes" id="UP000035017">
    <property type="component" value="Unassembled WGS sequence"/>
</dbReference>
<protein>
    <submittedName>
        <fullName evidence="2">Uncharacterized protein</fullName>
    </submittedName>
</protein>
<evidence type="ECO:0000313" key="3">
    <source>
        <dbReference type="Proteomes" id="UP000035017"/>
    </source>
</evidence>
<sequence>MKREDFEAGVNTDAGDGSESSRAMIIIGPKVLAQHPLQDMPNRTIRDTPARLYHRSDPQLCGPP</sequence>
<evidence type="ECO:0000313" key="2">
    <source>
        <dbReference type="EMBL" id="KIP98097.1"/>
    </source>
</evidence>
<organism evidence="2 3">
    <name type="scientific">Agrobacterium tumefaciens</name>
    <dbReference type="NCBI Taxonomy" id="358"/>
    <lineage>
        <taxon>Bacteria</taxon>
        <taxon>Pseudomonadati</taxon>
        <taxon>Pseudomonadota</taxon>
        <taxon>Alphaproteobacteria</taxon>
        <taxon>Hyphomicrobiales</taxon>
        <taxon>Rhizobiaceae</taxon>
        <taxon>Rhizobium/Agrobacterium group</taxon>
        <taxon>Agrobacterium</taxon>
        <taxon>Agrobacterium tumefaciens complex</taxon>
    </lineage>
</organism>